<accession>A0A9X2DU63</accession>
<name>A0A9X2DU63_9MICO</name>
<evidence type="ECO:0000313" key="1">
    <source>
        <dbReference type="EMBL" id="MCM6761135.1"/>
    </source>
</evidence>
<evidence type="ECO:0000313" key="2">
    <source>
        <dbReference type="Proteomes" id="UP001155240"/>
    </source>
</evidence>
<dbReference type="EMBL" id="JAMRYM010000003">
    <property type="protein sequence ID" value="MCM6761135.1"/>
    <property type="molecule type" value="Genomic_DNA"/>
</dbReference>
<dbReference type="RefSeq" id="WP_251943081.1">
    <property type="nucleotide sequence ID" value="NZ_JAMRYM010000003.1"/>
</dbReference>
<protein>
    <submittedName>
        <fullName evidence="1">Uncharacterized protein</fullName>
    </submittedName>
</protein>
<sequence>MQTTTVPRTTAKTYLTLANTRAVSVRVEGTDPKTTPSVLVTRRPSGTWEAWHSDELHGFTSGSFRLCVMYARRAAIRRHAQTVTR</sequence>
<gene>
    <name evidence="1" type="ORF">NB037_01770</name>
</gene>
<reference evidence="1" key="1">
    <citation type="submission" date="2022-06" db="EMBL/GenBank/DDBJ databases">
        <title>Whole genome shotgun sequencing (WGS) of Rathayibacter sp. ZW T2_19, isolated from stored onions (Allium cepa).</title>
        <authorList>
            <person name="Stoll D.A."/>
            <person name="Huch M."/>
        </authorList>
    </citation>
    <scope>NUCLEOTIDE SEQUENCE</scope>
    <source>
        <strain evidence="1">ZW T2_19</strain>
    </source>
</reference>
<dbReference type="Proteomes" id="UP001155240">
    <property type="component" value="Unassembled WGS sequence"/>
</dbReference>
<keyword evidence="2" id="KW-1185">Reference proteome</keyword>
<comment type="caution">
    <text evidence="1">The sequence shown here is derived from an EMBL/GenBank/DDBJ whole genome shotgun (WGS) entry which is preliminary data.</text>
</comment>
<proteinExistence type="predicted"/>
<organism evidence="1 2">
    <name type="scientific">Rathayibacter rubneri</name>
    <dbReference type="NCBI Taxonomy" id="2950106"/>
    <lineage>
        <taxon>Bacteria</taxon>
        <taxon>Bacillati</taxon>
        <taxon>Actinomycetota</taxon>
        <taxon>Actinomycetes</taxon>
        <taxon>Micrococcales</taxon>
        <taxon>Microbacteriaceae</taxon>
        <taxon>Rathayibacter</taxon>
    </lineage>
</organism>
<dbReference type="AlphaFoldDB" id="A0A9X2DU63"/>